<feature type="compositionally biased region" description="Basic and acidic residues" evidence="1">
    <location>
        <begin position="235"/>
        <end position="252"/>
    </location>
</feature>
<proteinExistence type="predicted"/>
<feature type="region of interest" description="Disordered" evidence="1">
    <location>
        <begin position="349"/>
        <end position="405"/>
    </location>
</feature>
<evidence type="ECO:0000313" key="4">
    <source>
        <dbReference type="Proteomes" id="UP000249363"/>
    </source>
</evidence>
<organism evidence="3 4">
    <name type="scientific">Talaromyces amestolkiae</name>
    <dbReference type="NCBI Taxonomy" id="1196081"/>
    <lineage>
        <taxon>Eukaryota</taxon>
        <taxon>Fungi</taxon>
        <taxon>Dikarya</taxon>
        <taxon>Ascomycota</taxon>
        <taxon>Pezizomycotina</taxon>
        <taxon>Eurotiomycetes</taxon>
        <taxon>Eurotiomycetidae</taxon>
        <taxon>Eurotiales</taxon>
        <taxon>Trichocomaceae</taxon>
        <taxon>Talaromyces</taxon>
        <taxon>Talaromyces sect. Talaromyces</taxon>
    </lineage>
</organism>
<feature type="compositionally biased region" description="Low complexity" evidence="1">
    <location>
        <begin position="253"/>
        <end position="271"/>
    </location>
</feature>
<evidence type="ECO:0000259" key="2">
    <source>
        <dbReference type="Pfam" id="PF13259"/>
    </source>
</evidence>
<dbReference type="GeneID" id="63792088"/>
<sequence>MATVPSSSPTSVFPSLRRKSISKAANAEAKQKRENAVREAKQYVRDVVRTDWSFEPPSNLWTVSSYADLPMPAVAAPAASVVAQTPTEAQPAIELHQPNIAQWRIREPASSESDSDLDPALRRAIESHKSRKGDPYRFESPDAIKTSVLERGRRRRADLEQEMLWNPGLRFYVERRDAWTGARKRRDVEQGTTKRRRALINILSRERSNSKAVDLSGNADEKVGSLQDSTSSEQQSRDLLEDLSLSEKKSRDTPSTTDNNTSNEDYGLDGSTGDDGDIEDSDDDRSFDSDESIIPVMDSFIDTSNPVRSSISPTLYPSLYSKVIVQGLTPTIPINLADVTKALVAGWKADGQWPPKPTVPPPGSDVPARKKGTKAQSSTKNDEATASGVVGRPTHGRKTSFSNQATSAVKKVLGLSTHSFHLRRSSRSSANCDGFADRSSIADSVPTDVLMVEEEQEHGMKHHPFGC</sequence>
<keyword evidence="4" id="KW-1185">Reference proteome</keyword>
<dbReference type="Proteomes" id="UP000249363">
    <property type="component" value="Unassembled WGS sequence"/>
</dbReference>
<protein>
    <recommendedName>
        <fullName evidence="2">Gag1-like clamp domain-containing protein</fullName>
    </recommendedName>
</protein>
<feature type="compositionally biased region" description="Low complexity" evidence="1">
    <location>
        <begin position="1"/>
        <end position="15"/>
    </location>
</feature>
<dbReference type="InterPro" id="IPR053274">
    <property type="entry name" value="Fluconazole_resistance"/>
</dbReference>
<dbReference type="RefSeq" id="XP_040731376.1">
    <property type="nucleotide sequence ID" value="XM_040875065.1"/>
</dbReference>
<comment type="caution">
    <text evidence="3">The sequence shown here is derived from an EMBL/GenBank/DDBJ whole genome shotgun (WGS) entry which is preliminary data.</text>
</comment>
<feature type="region of interest" description="Disordered" evidence="1">
    <location>
        <begin position="207"/>
        <end position="290"/>
    </location>
</feature>
<feature type="region of interest" description="Disordered" evidence="1">
    <location>
        <begin position="1"/>
        <end position="37"/>
    </location>
</feature>
<reference evidence="3 4" key="1">
    <citation type="journal article" date="2017" name="Biotechnol. Biofuels">
        <title>Differential beta-glucosidase expression as a function of carbon source availability in Talaromyces amestolkiae: a genomic and proteomic approach.</title>
        <authorList>
            <person name="de Eugenio L.I."/>
            <person name="Mendez-Liter J.A."/>
            <person name="Nieto-Dominguez M."/>
            <person name="Alonso L."/>
            <person name="Gil-Munoz J."/>
            <person name="Barriuso J."/>
            <person name="Prieto A."/>
            <person name="Martinez M.J."/>
        </authorList>
    </citation>
    <scope>NUCLEOTIDE SEQUENCE [LARGE SCALE GENOMIC DNA]</scope>
    <source>
        <strain evidence="3 4">CIB</strain>
    </source>
</reference>
<dbReference type="PANTHER" id="PTHR28065">
    <property type="entry name" value="FREQUENIN"/>
    <property type="match status" value="1"/>
</dbReference>
<gene>
    <name evidence="3" type="ORF">BHQ10_002872</name>
</gene>
<dbReference type="OrthoDB" id="5422958at2759"/>
<accession>A0A364KTH6</accession>
<feature type="compositionally biased region" description="Acidic residues" evidence="1">
    <location>
        <begin position="272"/>
        <end position="290"/>
    </location>
</feature>
<dbReference type="STRING" id="1196081.A0A364KTH6"/>
<dbReference type="AlphaFoldDB" id="A0A364KTH6"/>
<dbReference type="Pfam" id="PF13259">
    <property type="entry name" value="clamp_Gag1-like"/>
    <property type="match status" value="1"/>
</dbReference>
<dbReference type="EMBL" id="MIKG01000004">
    <property type="protein sequence ID" value="RAO66860.1"/>
    <property type="molecule type" value="Genomic_DNA"/>
</dbReference>
<dbReference type="InterPro" id="IPR025124">
    <property type="entry name" value="Gag1-like_clamp"/>
</dbReference>
<evidence type="ECO:0000313" key="3">
    <source>
        <dbReference type="EMBL" id="RAO66860.1"/>
    </source>
</evidence>
<evidence type="ECO:0000256" key="1">
    <source>
        <dbReference type="SAM" id="MobiDB-lite"/>
    </source>
</evidence>
<feature type="domain" description="Gag1-like clamp" evidence="2">
    <location>
        <begin position="135"/>
        <end position="354"/>
    </location>
</feature>
<feature type="compositionally biased region" description="Pro residues" evidence="1">
    <location>
        <begin position="354"/>
        <end position="364"/>
    </location>
</feature>
<dbReference type="PANTHER" id="PTHR28065:SF1">
    <property type="entry name" value="DUF4050 DOMAIN-CONTAINING PROTEIN"/>
    <property type="match status" value="1"/>
</dbReference>
<name>A0A364KTH6_TALAM</name>